<dbReference type="InterPro" id="IPR049053">
    <property type="entry name" value="AFCA-like_C"/>
</dbReference>
<dbReference type="InterPro" id="IPR016518">
    <property type="entry name" value="Alpha-L-fucosidase"/>
</dbReference>
<feature type="domain" description="Glycosyl hydrolase family 95 catalytic" evidence="3">
    <location>
        <begin position="278"/>
        <end position="691"/>
    </location>
</feature>
<feature type="domain" description="Alpha fucosidase A-like C-terminal" evidence="2">
    <location>
        <begin position="693"/>
        <end position="784"/>
    </location>
</feature>
<dbReference type="Gene3D" id="2.70.98.50">
    <property type="entry name" value="putative glycoside hydrolase family protein from bacillus halodurans"/>
    <property type="match status" value="1"/>
</dbReference>
<dbReference type="SUPFAM" id="SSF48208">
    <property type="entry name" value="Six-hairpin glycosidases"/>
    <property type="match status" value="1"/>
</dbReference>
<evidence type="ECO:0000313" key="4">
    <source>
        <dbReference type="EMBL" id="NQX44383.1"/>
    </source>
</evidence>
<keyword evidence="4" id="KW-0378">Hydrolase</keyword>
<dbReference type="EMBL" id="JABMKX010000002">
    <property type="protein sequence ID" value="NQX44383.1"/>
    <property type="molecule type" value="Genomic_DNA"/>
</dbReference>
<gene>
    <name evidence="4" type="ORF">HQN87_03475</name>
</gene>
<reference evidence="4 5" key="1">
    <citation type="submission" date="2020-05" db="EMBL/GenBank/DDBJ databases">
        <title>Paenibacillus glebae, sp. nov., Paenibacillus humi sp. nov., Paenibacillus pedi sp. nov., Paenibacillus terrestris sp. nov. and Paenibacillus terricola sp. nov., isolated from a forest top soil sample.</title>
        <authorList>
            <person name="Qi S."/>
            <person name="Carlier A."/>
            <person name="Cnockaert M."/>
            <person name="Vandamme P."/>
        </authorList>
    </citation>
    <scope>NUCLEOTIDE SEQUENCE [LARGE SCALE GENOMIC DNA]</scope>
    <source>
        <strain evidence="4 5">LMG 29502</strain>
    </source>
</reference>
<dbReference type="GO" id="GO:0016787">
    <property type="term" value="F:hydrolase activity"/>
    <property type="evidence" value="ECO:0007669"/>
    <property type="project" value="UniProtKB-KW"/>
</dbReference>
<name>A0ABX2DIE5_9BACL</name>
<evidence type="ECO:0000313" key="5">
    <source>
        <dbReference type="Proteomes" id="UP000711047"/>
    </source>
</evidence>
<evidence type="ECO:0000259" key="2">
    <source>
        <dbReference type="Pfam" id="PF21307"/>
    </source>
</evidence>
<keyword evidence="5" id="KW-1185">Reference proteome</keyword>
<feature type="domain" description="Glycosyl hydrolase family 95 N-terminal" evidence="1">
    <location>
        <begin position="3"/>
        <end position="251"/>
    </location>
</feature>
<dbReference type="Pfam" id="PF22124">
    <property type="entry name" value="Glyco_hydro_95_cat"/>
    <property type="match status" value="1"/>
</dbReference>
<dbReference type="Gene3D" id="2.60.40.1180">
    <property type="entry name" value="Golgi alpha-mannosidase II"/>
    <property type="match status" value="1"/>
</dbReference>
<protein>
    <submittedName>
        <fullName evidence="4">Glycoside hydrolase family 95 protein</fullName>
    </submittedName>
</protein>
<dbReference type="Proteomes" id="UP000711047">
    <property type="component" value="Unassembled WGS sequence"/>
</dbReference>
<proteinExistence type="predicted"/>
<dbReference type="InterPro" id="IPR013780">
    <property type="entry name" value="Glyco_hydro_b"/>
</dbReference>
<dbReference type="PIRSF" id="PIRSF007663">
    <property type="entry name" value="UCP007663"/>
    <property type="match status" value="1"/>
</dbReference>
<accession>A0ABX2DIE5</accession>
<dbReference type="PANTHER" id="PTHR31084">
    <property type="entry name" value="ALPHA-L-FUCOSIDASE 2"/>
    <property type="match status" value="1"/>
</dbReference>
<evidence type="ECO:0000259" key="1">
    <source>
        <dbReference type="Pfam" id="PF14498"/>
    </source>
</evidence>
<dbReference type="InterPro" id="IPR008928">
    <property type="entry name" value="6-hairpin_glycosidase_sf"/>
</dbReference>
<dbReference type="InterPro" id="IPR027414">
    <property type="entry name" value="GH95_N_dom"/>
</dbReference>
<dbReference type="Pfam" id="PF14498">
    <property type="entry name" value="Glyco_hyd_65N_2"/>
    <property type="match status" value="1"/>
</dbReference>
<dbReference type="InterPro" id="IPR054363">
    <property type="entry name" value="GH95_cat"/>
</dbReference>
<evidence type="ECO:0000259" key="3">
    <source>
        <dbReference type="Pfam" id="PF22124"/>
    </source>
</evidence>
<dbReference type="Pfam" id="PF21307">
    <property type="entry name" value="Glyco_hydro_95_C"/>
    <property type="match status" value="1"/>
</dbReference>
<comment type="caution">
    <text evidence="4">The sequence shown here is derived from an EMBL/GenBank/DDBJ whole genome shotgun (WGS) entry which is preliminary data.</text>
</comment>
<sequence length="790" mass="87201">MNISFNTPATYWVEALPVGNGRLGAMIFGGIEKERLALNEDTLWSGYKTDWNNPGAREILPQVRALIAEGRNEEADELCKQMMGPYVQSYLPFGDLLLTMEHGQVIQGDYSRNLDLSTGIGTVSYEIGGIRYNREVFASHPDQVIVVRLSASKDHAISFRAKLDSPLRFRSEAEGEHYTITGHAPEYVAPNYYDVDEPVRYGGESPRSLEFHGRLAAVQTGGTLEATAEGIRVTGATEAVLYFSAATSFDAESGTVQADCNVRDLTAQTVQRISGEPYAGVRERHVQDHRGIFDRVELELGESLAPEGMPMDQRIAAYGSEDPGLVELLFHYGRYLLIASSRPGTQPANLQGIWNQDTRAPWSSNYTLNINAQMNYWPAEICNMAELHEPLIGYTRRLAANGSETARTNYGARGWVAHHNADLWAQTAPVGGFGDGDPVWASWAMGGVWLTQHLWEHYAFGGDLSYLRETAYPVMKESALFCLDWLIENKEGYLITSPSTSPEHKIVDGDKRYAVSEAATMDLTLIAELFTNCIHAAELLQLDGEFIQTLQAAKARLLPLQIGAQGQLQEWSVDLEGEDVHHRHVSHLVGVYPGKSITEKLVPGLYEAARTSLEIRGDGGTGWSLGWKIGLWARFKQGDRAKQLLSNLLTLVQPEAINNERGGVYPNLFDAHPPFQIDGNFAATAGIAEMLLQSHQGYLEFLPALPASWKEGRVKGLRARGGFEVCLTWSAGVLGQAEVTAHLGGECSILAERSVEVTRGEHQQRLEPSPEGLIMLQTQPGERIVMRYAD</sequence>
<dbReference type="PANTHER" id="PTHR31084:SF0">
    <property type="entry name" value="ALPHA-L-FUCOSIDASE 2"/>
    <property type="match status" value="1"/>
</dbReference>
<dbReference type="RefSeq" id="WP_173127885.1">
    <property type="nucleotide sequence ID" value="NZ_JABMKX010000002.1"/>
</dbReference>
<organism evidence="4 5">
    <name type="scientific">Paenibacillus tritici</name>
    <dbReference type="NCBI Taxonomy" id="1873425"/>
    <lineage>
        <taxon>Bacteria</taxon>
        <taxon>Bacillati</taxon>
        <taxon>Bacillota</taxon>
        <taxon>Bacilli</taxon>
        <taxon>Bacillales</taxon>
        <taxon>Paenibacillaceae</taxon>
        <taxon>Paenibacillus</taxon>
    </lineage>
</organism>